<sequence>MAMTPDPRRTPDHQAEAGDSRTEPDLTVLDDAAAALRSYTDQSWAGASQRILDHVLTATRRSRPVRGRAATGPFHVSDQVLTAYLRAAVDDLDDAELTSVRLDLDDDRLRAVTLGITVRYPEPIHPIAARVRATAMEALRAVLGSAEPLSPPHLTIEVTGIEPPPGLR</sequence>
<dbReference type="OrthoDB" id="5182523at2"/>
<name>A0A1H2L8S6_9ACTN</name>
<proteinExistence type="predicted"/>
<dbReference type="EMBL" id="LT629791">
    <property type="protein sequence ID" value="SDU76866.1"/>
    <property type="molecule type" value="Genomic_DNA"/>
</dbReference>
<feature type="region of interest" description="Disordered" evidence="1">
    <location>
        <begin position="1"/>
        <end position="25"/>
    </location>
</feature>
<dbReference type="STRING" id="419479.SAMN04488563_5342"/>
<evidence type="ECO:0000313" key="2">
    <source>
        <dbReference type="EMBL" id="SDU76866.1"/>
    </source>
</evidence>
<feature type="compositionally biased region" description="Basic and acidic residues" evidence="1">
    <location>
        <begin position="1"/>
        <end position="24"/>
    </location>
</feature>
<dbReference type="RefSeq" id="WP_046772552.1">
    <property type="nucleotide sequence ID" value="NZ_LBMC01000066.1"/>
</dbReference>
<organism evidence="2 3">
    <name type="scientific">Jiangella alkaliphila</name>
    <dbReference type="NCBI Taxonomy" id="419479"/>
    <lineage>
        <taxon>Bacteria</taxon>
        <taxon>Bacillati</taxon>
        <taxon>Actinomycetota</taxon>
        <taxon>Actinomycetes</taxon>
        <taxon>Jiangellales</taxon>
        <taxon>Jiangellaceae</taxon>
        <taxon>Jiangella</taxon>
    </lineage>
</organism>
<gene>
    <name evidence="2" type="ORF">SAMN04488563_5342</name>
</gene>
<keyword evidence="3" id="KW-1185">Reference proteome</keyword>
<dbReference type="Proteomes" id="UP000182977">
    <property type="component" value="Chromosome I"/>
</dbReference>
<protein>
    <recommendedName>
        <fullName evidence="4">Asp23 family, cell envelope-related function</fullName>
    </recommendedName>
</protein>
<evidence type="ECO:0000256" key="1">
    <source>
        <dbReference type="SAM" id="MobiDB-lite"/>
    </source>
</evidence>
<reference evidence="3" key="1">
    <citation type="submission" date="2016-10" db="EMBL/GenBank/DDBJ databases">
        <authorList>
            <person name="Varghese N."/>
            <person name="Submissions S."/>
        </authorList>
    </citation>
    <scope>NUCLEOTIDE SEQUENCE [LARGE SCALE GENOMIC DNA]</scope>
    <source>
        <strain evidence="3">DSM 45079</strain>
    </source>
</reference>
<evidence type="ECO:0008006" key="4">
    <source>
        <dbReference type="Google" id="ProtNLM"/>
    </source>
</evidence>
<dbReference type="AlphaFoldDB" id="A0A1H2L8S6"/>
<evidence type="ECO:0000313" key="3">
    <source>
        <dbReference type="Proteomes" id="UP000182977"/>
    </source>
</evidence>
<accession>A0A1H2L8S6</accession>